<dbReference type="Pfam" id="PF02899">
    <property type="entry name" value="Phage_int_SAM_1"/>
    <property type="match status" value="1"/>
</dbReference>
<name>A0A6N3AB65_9FIRM</name>
<dbReference type="GO" id="GO:0015074">
    <property type="term" value="P:DNA integration"/>
    <property type="evidence" value="ECO:0007669"/>
    <property type="project" value="UniProtKB-KW"/>
</dbReference>
<evidence type="ECO:0000259" key="7">
    <source>
        <dbReference type="PROSITE" id="PS51900"/>
    </source>
</evidence>
<dbReference type="InterPro" id="IPR002104">
    <property type="entry name" value="Integrase_catalytic"/>
</dbReference>
<dbReference type="PROSITE" id="PS51900">
    <property type="entry name" value="CB"/>
    <property type="match status" value="1"/>
</dbReference>
<dbReference type="InterPro" id="IPR044068">
    <property type="entry name" value="CB"/>
</dbReference>
<sequence length="315" mass="36134">MVRKTIGYENKGCAIYHIVGYYASKSDALDALAKFNNTDIPTPTITLSKIYKLWFPTHSKHVSTSTSNSYINSLKHLGAVATLPINAIKYRQLQDVMDNMLNNNLSYASLKKVRSLLHQLYTFAIINEWTDKNLAEYLIIGKNTPVRPHKPFTTAQINKLWRSSNPNRIIPLIMLYTGMRSTELRHLKRSDINIKQKYFDIKTSKTKAGIRIIPIHERLWPIIQTLLSNNNKYLLGDTIITYAQLSRKFKDVMTTIKANHTTHDCRHTFATLLDNANANYNAKRRLLGHAANNVTDGVYTHKALPQLRKTIRLLK</sequence>
<dbReference type="InterPro" id="IPR011010">
    <property type="entry name" value="DNA_brk_join_enz"/>
</dbReference>
<accession>A0A6N3AB65</accession>
<comment type="similarity">
    <text evidence="1">Belongs to the 'phage' integrase family.</text>
</comment>
<dbReference type="InterPro" id="IPR010998">
    <property type="entry name" value="Integrase_recombinase_N"/>
</dbReference>
<evidence type="ECO:0000256" key="3">
    <source>
        <dbReference type="ARBA" id="ARBA00023125"/>
    </source>
</evidence>
<dbReference type="Gene3D" id="1.10.150.130">
    <property type="match status" value="1"/>
</dbReference>
<dbReference type="PROSITE" id="PS51898">
    <property type="entry name" value="TYR_RECOMBINASE"/>
    <property type="match status" value="1"/>
</dbReference>
<evidence type="ECO:0000313" key="8">
    <source>
        <dbReference type="EMBL" id="VYT85602.1"/>
    </source>
</evidence>
<proteinExistence type="inferred from homology"/>
<keyword evidence="2" id="KW-0229">DNA integration</keyword>
<evidence type="ECO:0000256" key="5">
    <source>
        <dbReference type="PROSITE-ProRule" id="PRU01248"/>
    </source>
</evidence>
<dbReference type="PANTHER" id="PTHR30629">
    <property type="entry name" value="PROPHAGE INTEGRASE"/>
    <property type="match status" value="1"/>
</dbReference>
<evidence type="ECO:0000256" key="4">
    <source>
        <dbReference type="ARBA" id="ARBA00023172"/>
    </source>
</evidence>
<reference evidence="8" key="1">
    <citation type="submission" date="2019-11" db="EMBL/GenBank/DDBJ databases">
        <authorList>
            <person name="Feng L."/>
        </authorList>
    </citation>
    <scope>NUCLEOTIDE SEQUENCE</scope>
    <source>
        <strain evidence="8">VrattiLFYP33</strain>
    </source>
</reference>
<dbReference type="GO" id="GO:0003677">
    <property type="term" value="F:DNA binding"/>
    <property type="evidence" value="ECO:0007669"/>
    <property type="project" value="UniProtKB-UniRule"/>
</dbReference>
<dbReference type="InterPro" id="IPR004107">
    <property type="entry name" value="Integrase_SAM-like_N"/>
</dbReference>
<dbReference type="InterPro" id="IPR013762">
    <property type="entry name" value="Integrase-like_cat_sf"/>
</dbReference>
<evidence type="ECO:0000256" key="1">
    <source>
        <dbReference type="ARBA" id="ARBA00008857"/>
    </source>
</evidence>
<keyword evidence="4" id="KW-0233">DNA recombination</keyword>
<protein>
    <submittedName>
        <fullName evidence="8">Tyrosine recombinase XerD</fullName>
    </submittedName>
</protein>
<dbReference type="SUPFAM" id="SSF56349">
    <property type="entry name" value="DNA breaking-rejoining enzymes"/>
    <property type="match status" value="1"/>
</dbReference>
<keyword evidence="3 5" id="KW-0238">DNA-binding</keyword>
<dbReference type="Pfam" id="PF00589">
    <property type="entry name" value="Phage_integrase"/>
    <property type="match status" value="1"/>
</dbReference>
<gene>
    <name evidence="8" type="primary">xerD_3</name>
    <name evidence="8" type="ORF">VRLFYP33_00624</name>
</gene>
<dbReference type="PANTHER" id="PTHR30629:SF2">
    <property type="entry name" value="PROPHAGE INTEGRASE INTS-RELATED"/>
    <property type="match status" value="1"/>
</dbReference>
<dbReference type="AlphaFoldDB" id="A0A6N3AB65"/>
<feature type="domain" description="Tyr recombinase" evidence="6">
    <location>
        <begin position="147"/>
        <end position="312"/>
    </location>
</feature>
<dbReference type="Gene3D" id="1.10.443.10">
    <property type="entry name" value="Intergrase catalytic core"/>
    <property type="match status" value="1"/>
</dbReference>
<dbReference type="InterPro" id="IPR050808">
    <property type="entry name" value="Phage_Integrase"/>
</dbReference>
<organism evidence="8">
    <name type="scientific">Veillonella ratti</name>
    <dbReference type="NCBI Taxonomy" id="103892"/>
    <lineage>
        <taxon>Bacteria</taxon>
        <taxon>Bacillati</taxon>
        <taxon>Bacillota</taxon>
        <taxon>Negativicutes</taxon>
        <taxon>Veillonellales</taxon>
        <taxon>Veillonellaceae</taxon>
        <taxon>Veillonella</taxon>
    </lineage>
</organism>
<evidence type="ECO:0000256" key="2">
    <source>
        <dbReference type="ARBA" id="ARBA00022908"/>
    </source>
</evidence>
<dbReference type="EMBL" id="CACRUX010000021">
    <property type="protein sequence ID" value="VYT85602.1"/>
    <property type="molecule type" value="Genomic_DNA"/>
</dbReference>
<evidence type="ECO:0000259" key="6">
    <source>
        <dbReference type="PROSITE" id="PS51898"/>
    </source>
</evidence>
<feature type="domain" description="Core-binding (CB)" evidence="7">
    <location>
        <begin position="45"/>
        <end position="125"/>
    </location>
</feature>
<dbReference type="GO" id="GO:0006310">
    <property type="term" value="P:DNA recombination"/>
    <property type="evidence" value="ECO:0007669"/>
    <property type="project" value="UniProtKB-KW"/>
</dbReference>